<comment type="caution">
    <text evidence="2">The sequence shown here is derived from an EMBL/GenBank/DDBJ whole genome shotgun (WGS) entry which is preliminary data.</text>
</comment>
<accession>A0ABY6TLB0</accession>
<sequence>MKKMLSLFVISLFLTACSNQPHWQPIYDKYRQALEEQDRMYDGKISETLLKASEELYTTNTYATAEEKKLINLGQLLMRDAIIEAKQDIRNYPFENSFMKAYKRFELVKRGNITFAQAVQLAKRDEMETRQAQEAAARQQAAFEQARWNTMTRHIGQGLGKTPAQIQMQQQGPIFRQTNCNPNYSGGFSCTSY</sequence>
<keyword evidence="1" id="KW-0732">Signal</keyword>
<proteinExistence type="predicted"/>
<dbReference type="GeneID" id="86156158"/>
<name>A0ABY6TLB0_9PAST</name>
<evidence type="ECO:0000256" key="1">
    <source>
        <dbReference type="SAM" id="SignalP"/>
    </source>
</evidence>
<evidence type="ECO:0000313" key="3">
    <source>
        <dbReference type="Proteomes" id="UP000308167"/>
    </source>
</evidence>
<gene>
    <name evidence="2" type="ORF">SAMEA1410922_01785</name>
</gene>
<dbReference type="RefSeq" id="WP_135710801.1">
    <property type="nucleotide sequence ID" value="NZ_CABFKI010000012.1"/>
</dbReference>
<protein>
    <recommendedName>
        <fullName evidence="4">Lipoprotein</fullName>
    </recommendedName>
</protein>
<organism evidence="2 3">
    <name type="scientific">Actinobacillus porcinus</name>
    <dbReference type="NCBI Taxonomy" id="51048"/>
    <lineage>
        <taxon>Bacteria</taxon>
        <taxon>Pseudomonadati</taxon>
        <taxon>Pseudomonadota</taxon>
        <taxon>Gammaproteobacteria</taxon>
        <taxon>Pasteurellales</taxon>
        <taxon>Pasteurellaceae</taxon>
        <taxon>Actinobacillus</taxon>
    </lineage>
</organism>
<dbReference type="EMBL" id="CABFKI010000012">
    <property type="protein sequence ID" value="VTU09032.1"/>
    <property type="molecule type" value="Genomic_DNA"/>
</dbReference>
<dbReference type="PROSITE" id="PS51257">
    <property type="entry name" value="PROKAR_LIPOPROTEIN"/>
    <property type="match status" value="1"/>
</dbReference>
<dbReference type="Proteomes" id="UP000308167">
    <property type="component" value="Unassembled WGS sequence"/>
</dbReference>
<feature type="signal peptide" evidence="1">
    <location>
        <begin position="1"/>
        <end position="18"/>
    </location>
</feature>
<keyword evidence="3" id="KW-1185">Reference proteome</keyword>
<reference evidence="2 3" key="1">
    <citation type="submission" date="2019-05" db="EMBL/GenBank/DDBJ databases">
        <authorList>
            <consortium name="Pathogen Informatics"/>
        </authorList>
    </citation>
    <scope>NUCLEOTIDE SEQUENCE [LARGE SCALE GENOMIC DNA]</scope>
    <source>
        <strain evidence="2 3">NM319</strain>
    </source>
</reference>
<evidence type="ECO:0000313" key="2">
    <source>
        <dbReference type="EMBL" id="VTU09032.1"/>
    </source>
</evidence>
<feature type="chain" id="PRO_5045071824" description="Lipoprotein" evidence="1">
    <location>
        <begin position="19"/>
        <end position="193"/>
    </location>
</feature>
<evidence type="ECO:0008006" key="4">
    <source>
        <dbReference type="Google" id="ProtNLM"/>
    </source>
</evidence>